<sequence length="262" mass="27918">MATVAATPPAVLLLKTQDDKYAAPLGASGFHVVFSDVLVFNKENEEALLQALRSLDQYVGVILTSPRAAAAIVDVLSTATPDDKQALLSLLQQTPIYSVGKSTSRPLIQIGVGCIGDDSGSADVLSEYIEQHGDTHRPMLFLCGNKRMETLPNSFARRHQPLTELVVYATREVDEIEWLKTNTPAWVVFFSPSGVEAAQRMTSVPWPTIKKAAIGKSSAAALLKASQVTGDTTWQAQAVAAKPTPDELAAAITAAGPHEGNP</sequence>
<evidence type="ECO:0000256" key="3">
    <source>
        <dbReference type="ARBA" id="ARBA00013109"/>
    </source>
</evidence>
<proteinExistence type="inferred from homology"/>
<dbReference type="GO" id="GO:0005829">
    <property type="term" value="C:cytosol"/>
    <property type="evidence" value="ECO:0007669"/>
    <property type="project" value="TreeGrafter"/>
</dbReference>
<dbReference type="OrthoDB" id="5595751at2759"/>
<evidence type="ECO:0000256" key="7">
    <source>
        <dbReference type="ARBA" id="ARBA00031702"/>
    </source>
</evidence>
<dbReference type="PANTHER" id="PTHR12390">
    <property type="entry name" value="UROPORPHYRINOGEN III SYNTHASE"/>
    <property type="match status" value="1"/>
</dbReference>
<dbReference type="FunFam" id="3.40.50.10090:FF:000003">
    <property type="entry name" value="uroporphyrinogen-III synthase"/>
    <property type="match status" value="1"/>
</dbReference>
<comment type="pathway">
    <text evidence="1">Porphyrin-containing compound metabolism; protoporphyrin-IX biosynthesis; coproporphyrinogen-III from 5-aminolevulinate: step 3/4.</text>
</comment>
<keyword evidence="5" id="KW-0456">Lyase</keyword>
<dbReference type="GO" id="GO:0006785">
    <property type="term" value="P:heme B biosynthetic process"/>
    <property type="evidence" value="ECO:0007669"/>
    <property type="project" value="UniProtKB-ARBA"/>
</dbReference>
<dbReference type="Proteomes" id="UP000332933">
    <property type="component" value="Unassembled WGS sequence"/>
</dbReference>
<keyword evidence="14" id="KW-1185">Reference proteome</keyword>
<reference evidence="12" key="2">
    <citation type="submission" date="2019-06" db="EMBL/GenBank/DDBJ databases">
        <title>Genomics analysis of Aphanomyces spp. identifies a new class of oomycete effector associated with host adaptation.</title>
        <authorList>
            <person name="Gaulin E."/>
        </authorList>
    </citation>
    <scope>NUCLEOTIDE SEQUENCE</scope>
    <source>
        <strain evidence="12">CBS 578.67</strain>
    </source>
</reference>
<evidence type="ECO:0000313" key="14">
    <source>
        <dbReference type="Proteomes" id="UP000332933"/>
    </source>
</evidence>
<accession>A0A485LE44</accession>
<dbReference type="PANTHER" id="PTHR12390:SF0">
    <property type="entry name" value="UROPORPHYRINOGEN-III SYNTHASE"/>
    <property type="match status" value="1"/>
</dbReference>
<comment type="similarity">
    <text evidence="2">Belongs to the uroporphyrinogen-III synthase family.</text>
</comment>
<dbReference type="EMBL" id="VJMH01006520">
    <property type="protein sequence ID" value="KAF0689117.1"/>
    <property type="molecule type" value="Genomic_DNA"/>
</dbReference>
<feature type="domain" description="Tetrapyrrole biosynthesis uroporphyrinogen III synthase" evidence="11">
    <location>
        <begin position="19"/>
        <end position="248"/>
    </location>
</feature>
<dbReference type="InterPro" id="IPR003754">
    <property type="entry name" value="4pyrrol_synth_uPrphyn_synth"/>
</dbReference>
<keyword evidence="4" id="KW-0350">Heme biosynthesis</keyword>
<evidence type="ECO:0000313" key="13">
    <source>
        <dbReference type="EMBL" id="VFT96103.1"/>
    </source>
</evidence>
<dbReference type="InterPro" id="IPR039793">
    <property type="entry name" value="UROS/Hem4"/>
</dbReference>
<dbReference type="EMBL" id="CAADRA010006541">
    <property type="protein sequence ID" value="VFT96103.1"/>
    <property type="molecule type" value="Genomic_DNA"/>
</dbReference>
<evidence type="ECO:0000259" key="11">
    <source>
        <dbReference type="Pfam" id="PF02602"/>
    </source>
</evidence>
<dbReference type="EC" id="4.2.1.75" evidence="3"/>
<keyword evidence="6" id="KW-0627">Porphyrin biosynthesis</keyword>
<dbReference type="GO" id="GO:0004852">
    <property type="term" value="F:uroporphyrinogen-III synthase activity"/>
    <property type="evidence" value="ECO:0007669"/>
    <property type="project" value="UniProtKB-EC"/>
</dbReference>
<dbReference type="Pfam" id="PF02602">
    <property type="entry name" value="HEM4"/>
    <property type="match status" value="1"/>
</dbReference>
<dbReference type="SUPFAM" id="SSF69618">
    <property type="entry name" value="HemD-like"/>
    <property type="match status" value="1"/>
</dbReference>
<reference evidence="13 14" key="1">
    <citation type="submission" date="2019-03" db="EMBL/GenBank/DDBJ databases">
        <authorList>
            <person name="Gaulin E."/>
            <person name="Dumas B."/>
        </authorList>
    </citation>
    <scope>NUCLEOTIDE SEQUENCE [LARGE SCALE GENOMIC DNA]</scope>
    <source>
        <strain evidence="13">CBS 568.67</strain>
    </source>
</reference>
<protein>
    <recommendedName>
        <fullName evidence="9">Uroporphyrinogen-III synthase</fullName>
        <ecNumber evidence="3">4.2.1.75</ecNumber>
    </recommendedName>
    <alternativeName>
        <fullName evidence="8">Hydroxymethylbilane hydrolyase [cyclizing]</fullName>
    </alternativeName>
    <alternativeName>
        <fullName evidence="7">Uroporphyrinogen-III cosynthase</fullName>
    </alternativeName>
</protein>
<dbReference type="Gene3D" id="3.40.50.10090">
    <property type="match status" value="2"/>
</dbReference>
<name>A0A485LE44_9STRA</name>
<evidence type="ECO:0000256" key="6">
    <source>
        <dbReference type="ARBA" id="ARBA00023244"/>
    </source>
</evidence>
<evidence type="ECO:0000256" key="5">
    <source>
        <dbReference type="ARBA" id="ARBA00023239"/>
    </source>
</evidence>
<dbReference type="UniPathway" id="UPA00251">
    <property type="reaction ID" value="UER00320"/>
</dbReference>
<evidence type="ECO:0000256" key="10">
    <source>
        <dbReference type="ARBA" id="ARBA00048617"/>
    </source>
</evidence>
<dbReference type="GO" id="GO:0006780">
    <property type="term" value="P:uroporphyrinogen III biosynthetic process"/>
    <property type="evidence" value="ECO:0007669"/>
    <property type="project" value="InterPro"/>
</dbReference>
<evidence type="ECO:0000256" key="1">
    <source>
        <dbReference type="ARBA" id="ARBA00004772"/>
    </source>
</evidence>
<evidence type="ECO:0000313" key="12">
    <source>
        <dbReference type="EMBL" id="KAF0689117.1"/>
    </source>
</evidence>
<comment type="catalytic activity">
    <reaction evidence="10">
        <text>hydroxymethylbilane = uroporphyrinogen III + H2O</text>
        <dbReference type="Rhea" id="RHEA:18965"/>
        <dbReference type="ChEBI" id="CHEBI:15377"/>
        <dbReference type="ChEBI" id="CHEBI:57308"/>
        <dbReference type="ChEBI" id="CHEBI:57845"/>
        <dbReference type="EC" id="4.2.1.75"/>
    </reaction>
</comment>
<organism evidence="13 14">
    <name type="scientific">Aphanomyces stellatus</name>
    <dbReference type="NCBI Taxonomy" id="120398"/>
    <lineage>
        <taxon>Eukaryota</taxon>
        <taxon>Sar</taxon>
        <taxon>Stramenopiles</taxon>
        <taxon>Oomycota</taxon>
        <taxon>Saprolegniomycetes</taxon>
        <taxon>Saprolegniales</taxon>
        <taxon>Verrucalvaceae</taxon>
        <taxon>Aphanomyces</taxon>
    </lineage>
</organism>
<dbReference type="InterPro" id="IPR036108">
    <property type="entry name" value="4pyrrol_syn_uPrphyn_synt_sf"/>
</dbReference>
<evidence type="ECO:0000256" key="8">
    <source>
        <dbReference type="ARBA" id="ARBA00032649"/>
    </source>
</evidence>
<dbReference type="AlphaFoldDB" id="A0A485LE44"/>
<dbReference type="CDD" id="cd06578">
    <property type="entry name" value="HemD"/>
    <property type="match status" value="1"/>
</dbReference>
<evidence type="ECO:0000256" key="9">
    <source>
        <dbReference type="ARBA" id="ARBA00040167"/>
    </source>
</evidence>
<gene>
    <name evidence="13" type="primary">Aste57867_19389</name>
    <name evidence="12" type="ORF">As57867_019325</name>
    <name evidence="13" type="ORF">ASTE57867_19389</name>
</gene>
<dbReference type="GO" id="GO:0006782">
    <property type="term" value="P:protoporphyrinogen IX biosynthetic process"/>
    <property type="evidence" value="ECO:0007669"/>
    <property type="project" value="UniProtKB-UniPathway"/>
</dbReference>
<evidence type="ECO:0000256" key="4">
    <source>
        <dbReference type="ARBA" id="ARBA00023133"/>
    </source>
</evidence>
<evidence type="ECO:0000256" key="2">
    <source>
        <dbReference type="ARBA" id="ARBA00008133"/>
    </source>
</evidence>